<reference evidence="4 5" key="1">
    <citation type="journal article" date="2021" name="DNA Res.">
        <title>Genome analysis of Candida subhashii reveals its hybrid nature and dual mitochondrial genome conformations.</title>
        <authorList>
            <person name="Mixao V."/>
            <person name="Hegedusova E."/>
            <person name="Saus E."/>
            <person name="Pryszcz L.P."/>
            <person name="Cillingova A."/>
            <person name="Nosek J."/>
            <person name="Gabaldon T."/>
        </authorList>
    </citation>
    <scope>NUCLEOTIDE SEQUENCE [LARGE SCALE GENOMIC DNA]</scope>
    <source>
        <strain evidence="4 5">CBS 10753</strain>
    </source>
</reference>
<feature type="compositionally biased region" description="Basic and acidic residues" evidence="1">
    <location>
        <begin position="98"/>
        <end position="118"/>
    </location>
</feature>
<feature type="compositionally biased region" description="Acidic residues" evidence="1">
    <location>
        <begin position="88"/>
        <end position="97"/>
    </location>
</feature>
<organism evidence="4 5">
    <name type="scientific">[Candida] subhashii</name>
    <dbReference type="NCBI Taxonomy" id="561895"/>
    <lineage>
        <taxon>Eukaryota</taxon>
        <taxon>Fungi</taxon>
        <taxon>Dikarya</taxon>
        <taxon>Ascomycota</taxon>
        <taxon>Saccharomycotina</taxon>
        <taxon>Pichiomycetes</taxon>
        <taxon>Debaryomycetaceae</taxon>
        <taxon>Spathaspora</taxon>
    </lineage>
</organism>
<feature type="compositionally biased region" description="Low complexity" evidence="1">
    <location>
        <begin position="165"/>
        <end position="175"/>
    </location>
</feature>
<dbReference type="PANTHER" id="PTHR37792:SF1">
    <property type="entry name" value="RIBONUCLEASE MRP PROTEIN SUBUNIT RMP1"/>
    <property type="match status" value="1"/>
</dbReference>
<name>A0A8J5QE33_9ASCO</name>
<keyword evidence="2" id="KW-0812">Transmembrane</keyword>
<keyword evidence="5" id="KW-1185">Reference proteome</keyword>
<dbReference type="PANTHER" id="PTHR37792">
    <property type="entry name" value="RIBONUCLEASE MRP PROTEIN SUBUNIT RMP1"/>
    <property type="match status" value="1"/>
</dbReference>
<dbReference type="InterPro" id="IPR047204">
    <property type="entry name" value="RMP1_RBD"/>
</dbReference>
<feature type="transmembrane region" description="Helical" evidence="2">
    <location>
        <begin position="31"/>
        <end position="51"/>
    </location>
</feature>
<feature type="region of interest" description="Disordered" evidence="1">
    <location>
        <begin position="82"/>
        <end position="203"/>
    </location>
</feature>
<accession>A0A8J5QE33</accession>
<evidence type="ECO:0000256" key="2">
    <source>
        <dbReference type="SAM" id="Phobius"/>
    </source>
</evidence>
<feature type="compositionally biased region" description="Basic residues" evidence="1">
    <location>
        <begin position="182"/>
        <end position="195"/>
    </location>
</feature>
<evidence type="ECO:0000256" key="1">
    <source>
        <dbReference type="SAM" id="MobiDB-lite"/>
    </source>
</evidence>
<feature type="domain" description="RNase MRP protein 1 RNA binding" evidence="3">
    <location>
        <begin position="14"/>
        <end position="56"/>
    </location>
</feature>
<dbReference type="EMBL" id="JAGSYN010000275">
    <property type="protein sequence ID" value="KAG7660684.1"/>
    <property type="molecule type" value="Genomic_DNA"/>
</dbReference>
<dbReference type="Proteomes" id="UP000694255">
    <property type="component" value="Unassembled WGS sequence"/>
</dbReference>
<keyword evidence="2" id="KW-0472">Membrane</keyword>
<evidence type="ECO:0000313" key="4">
    <source>
        <dbReference type="EMBL" id="KAG7660684.1"/>
    </source>
</evidence>
<dbReference type="InterPro" id="IPR047205">
    <property type="entry name" value="RMP1"/>
</dbReference>
<evidence type="ECO:0000259" key="3">
    <source>
        <dbReference type="Pfam" id="PF20945"/>
    </source>
</evidence>
<dbReference type="OrthoDB" id="5414547at2759"/>
<dbReference type="Pfam" id="PF20945">
    <property type="entry name" value="RMP1"/>
    <property type="match status" value="1"/>
</dbReference>
<feature type="compositionally biased region" description="Polar residues" evidence="1">
    <location>
        <begin position="154"/>
        <end position="163"/>
    </location>
</feature>
<gene>
    <name evidence="4" type="ORF">J8A68_005801</name>
</gene>
<dbReference type="GeneID" id="73472601"/>
<dbReference type="GO" id="GO:0000466">
    <property type="term" value="P:maturation of 5.8S rRNA from tricistronic rRNA transcript (SSU-rRNA, 5.8S rRNA, LSU-rRNA)"/>
    <property type="evidence" value="ECO:0007669"/>
    <property type="project" value="TreeGrafter"/>
</dbReference>
<protein>
    <submittedName>
        <fullName evidence="4">RMP1</fullName>
    </submittedName>
</protein>
<dbReference type="GO" id="GO:0042134">
    <property type="term" value="F:rRNA primary transcript binding"/>
    <property type="evidence" value="ECO:0007669"/>
    <property type="project" value="InterPro"/>
</dbReference>
<dbReference type="RefSeq" id="XP_049260917.1">
    <property type="nucleotide sequence ID" value="XM_049409907.1"/>
</dbReference>
<dbReference type="AlphaFoldDB" id="A0A8J5QE33"/>
<keyword evidence="2" id="KW-1133">Transmembrane helix</keyword>
<dbReference type="GO" id="GO:0000294">
    <property type="term" value="P:nuclear-transcribed mRNA catabolic process, RNase MRP-dependent"/>
    <property type="evidence" value="ECO:0007669"/>
    <property type="project" value="TreeGrafter"/>
</dbReference>
<evidence type="ECO:0000313" key="5">
    <source>
        <dbReference type="Proteomes" id="UP000694255"/>
    </source>
</evidence>
<dbReference type="GO" id="GO:0000172">
    <property type="term" value="C:ribonuclease MRP complex"/>
    <property type="evidence" value="ECO:0007669"/>
    <property type="project" value="InterPro"/>
</dbReference>
<proteinExistence type="predicted"/>
<sequence>MPYMRTSSVEKSTKMIVKLAQGLVKRTRGAYWAYNSILCLGQFINLGFALIGGLARIYSLLVDIPGVKPIGGMNNSIEEVMKEGGKGEEEEGDDDIGEEVKYEPEVEQAIPEKRRSEDGDGESIDDIFGRPKKKKSKKSKENSKTETGSIDDIFSSSQKSTPQPIDDASSSIDSIFGDTSKKQKKKTKTKKKKKSSAIDDIFS</sequence>
<comment type="caution">
    <text evidence="4">The sequence shown here is derived from an EMBL/GenBank/DDBJ whole genome shotgun (WGS) entry which is preliminary data.</text>
</comment>